<keyword evidence="6" id="KW-1185">Reference proteome</keyword>
<keyword evidence="1 2" id="KW-0456">Lyase</keyword>
<evidence type="ECO:0000256" key="1">
    <source>
        <dbReference type="ARBA" id="ARBA00023239"/>
    </source>
</evidence>
<gene>
    <name evidence="5" type="ORF">HD596_006055</name>
</gene>
<feature type="active site" description="Schiff-base intermediate with substrate" evidence="3">
    <location>
        <position position="165"/>
    </location>
</feature>
<dbReference type="Pfam" id="PF00701">
    <property type="entry name" value="DHDPS"/>
    <property type="match status" value="1"/>
</dbReference>
<dbReference type="AlphaFoldDB" id="A0A7W9G8R0"/>
<dbReference type="EC" id="4.3.3.7" evidence="5"/>
<dbReference type="PIRSF" id="PIRSF001365">
    <property type="entry name" value="DHDPS"/>
    <property type="match status" value="1"/>
</dbReference>
<dbReference type="PANTHER" id="PTHR12128:SF19">
    <property type="entry name" value="5-DEHYDRO-4-DEOXYGLUCARATE DEHYDRATASE 2-RELATED"/>
    <property type="match status" value="1"/>
</dbReference>
<accession>A0A7W9G8R0</accession>
<evidence type="ECO:0000313" key="6">
    <source>
        <dbReference type="Proteomes" id="UP000579153"/>
    </source>
</evidence>
<organism evidence="5 6">
    <name type="scientific">Nonomuraea jabiensis</name>
    <dbReference type="NCBI Taxonomy" id="882448"/>
    <lineage>
        <taxon>Bacteria</taxon>
        <taxon>Bacillati</taxon>
        <taxon>Actinomycetota</taxon>
        <taxon>Actinomycetes</taxon>
        <taxon>Streptosporangiales</taxon>
        <taxon>Streptosporangiaceae</taxon>
        <taxon>Nonomuraea</taxon>
    </lineage>
</organism>
<dbReference type="CDD" id="cd00408">
    <property type="entry name" value="DHDPS-like"/>
    <property type="match status" value="1"/>
</dbReference>
<name>A0A7W9G8R0_9ACTN</name>
<feature type="binding site" evidence="4">
    <location>
        <position position="52"/>
    </location>
    <ligand>
        <name>pyruvate</name>
        <dbReference type="ChEBI" id="CHEBI:15361"/>
    </ligand>
</feature>
<dbReference type="Gene3D" id="3.20.20.70">
    <property type="entry name" value="Aldolase class I"/>
    <property type="match status" value="1"/>
</dbReference>
<evidence type="ECO:0000256" key="4">
    <source>
        <dbReference type="PIRSR" id="PIRSR001365-2"/>
    </source>
</evidence>
<dbReference type="EMBL" id="JACHMB010000001">
    <property type="protein sequence ID" value="MBB5779299.1"/>
    <property type="molecule type" value="Genomic_DNA"/>
</dbReference>
<dbReference type="InterPro" id="IPR013785">
    <property type="entry name" value="Aldolase_TIM"/>
</dbReference>
<feature type="active site" description="Proton donor/acceptor" evidence="3">
    <location>
        <position position="140"/>
    </location>
</feature>
<evidence type="ECO:0000313" key="5">
    <source>
        <dbReference type="EMBL" id="MBB5779299.1"/>
    </source>
</evidence>
<dbReference type="InterPro" id="IPR002220">
    <property type="entry name" value="DapA-like"/>
</dbReference>
<dbReference type="SMART" id="SM01130">
    <property type="entry name" value="DHDPS"/>
    <property type="match status" value="1"/>
</dbReference>
<dbReference type="Proteomes" id="UP000579153">
    <property type="component" value="Unassembled WGS sequence"/>
</dbReference>
<comment type="caution">
    <text evidence="5">The sequence shown here is derived from an EMBL/GenBank/DDBJ whole genome shotgun (WGS) entry which is preliminary data.</text>
</comment>
<sequence length="311" mass="33803">MRFGELSRALRDVVAIPVTPYAGGVPDLALYRSLLRRLVDAGVNVLTPNGNTGEFYALSAEERLQLITAAAEAVRGEAHLLAGIGLDVATAVEEARHAAAHGIRMVMVHQPVHPHVSAQGWLDYHREIAEAVPDLALVLYLRNAWVDGRLLARLGDLCPNVIALKYAVADVNRFAQLRAETGPDRFVWIAGLAEPYALSYAVHGAEGFTSGLVNVNPAYSLRLRDALREERYPAAERMLHDIARFEHLRAVDGGANNVSVVKEAMHQLGLCDRAVRAPSTVLGEPERQEVARILTEWAKADDLGPLPVAAS</sequence>
<protein>
    <submittedName>
        <fullName evidence="5">4-hydroxy-tetrahydrodipicolinate synthase</fullName>
        <ecNumber evidence="5">4.3.3.7</ecNumber>
    </submittedName>
</protein>
<dbReference type="GO" id="GO:0008840">
    <property type="term" value="F:4-hydroxy-tetrahydrodipicolinate synthase activity"/>
    <property type="evidence" value="ECO:0007669"/>
    <property type="project" value="UniProtKB-EC"/>
</dbReference>
<reference evidence="5 6" key="1">
    <citation type="submission" date="2020-08" db="EMBL/GenBank/DDBJ databases">
        <title>Sequencing the genomes of 1000 actinobacteria strains.</title>
        <authorList>
            <person name="Klenk H.-P."/>
        </authorList>
    </citation>
    <scope>NUCLEOTIDE SEQUENCE [LARGE SCALE GENOMIC DNA]</scope>
    <source>
        <strain evidence="5 6">DSM 45507</strain>
    </source>
</reference>
<dbReference type="PANTHER" id="PTHR12128">
    <property type="entry name" value="DIHYDRODIPICOLINATE SYNTHASE"/>
    <property type="match status" value="1"/>
</dbReference>
<comment type="similarity">
    <text evidence="2">Belongs to the DapA family.</text>
</comment>
<evidence type="ECO:0000256" key="3">
    <source>
        <dbReference type="PIRSR" id="PIRSR001365-1"/>
    </source>
</evidence>
<dbReference type="SUPFAM" id="SSF51569">
    <property type="entry name" value="Aldolase"/>
    <property type="match status" value="1"/>
</dbReference>
<evidence type="ECO:0000256" key="2">
    <source>
        <dbReference type="PIRNR" id="PIRNR001365"/>
    </source>
</evidence>
<proteinExistence type="inferred from homology"/>
<dbReference type="RefSeq" id="WP_185072634.1">
    <property type="nucleotide sequence ID" value="NZ_JACHMB010000001.1"/>
</dbReference>